<feature type="transmembrane region" description="Helical" evidence="1">
    <location>
        <begin position="366"/>
        <end position="386"/>
    </location>
</feature>
<keyword evidence="1" id="KW-0812">Transmembrane</keyword>
<proteinExistence type="predicted"/>
<keyword evidence="1" id="KW-1133">Transmembrane helix</keyword>
<name>A0AAV2ZB23_9STRA</name>
<reference evidence="2" key="1">
    <citation type="submission" date="2022-11" db="EMBL/GenBank/DDBJ databases">
        <authorList>
            <person name="Morgan W.R."/>
            <person name="Tartar A."/>
        </authorList>
    </citation>
    <scope>NUCLEOTIDE SEQUENCE</scope>
    <source>
        <strain evidence="2">ARSEF 373</strain>
    </source>
</reference>
<reference evidence="2" key="2">
    <citation type="journal article" date="2023" name="Microbiol Resour">
        <title>Decontamination and Annotation of the Draft Genome Sequence of the Oomycete Lagenidium giganteum ARSEF 373.</title>
        <authorList>
            <person name="Morgan W.R."/>
            <person name="Tartar A."/>
        </authorList>
    </citation>
    <scope>NUCLEOTIDE SEQUENCE</scope>
    <source>
        <strain evidence="2">ARSEF 373</strain>
    </source>
</reference>
<feature type="transmembrane region" description="Helical" evidence="1">
    <location>
        <begin position="568"/>
        <end position="586"/>
    </location>
</feature>
<keyword evidence="3" id="KW-1185">Reference proteome</keyword>
<evidence type="ECO:0000256" key="1">
    <source>
        <dbReference type="SAM" id="Phobius"/>
    </source>
</evidence>
<dbReference type="AlphaFoldDB" id="A0AAV2ZB23"/>
<comment type="caution">
    <text evidence="2">The sequence shown here is derived from an EMBL/GenBank/DDBJ whole genome shotgun (WGS) entry which is preliminary data.</text>
</comment>
<accession>A0AAV2ZB23</accession>
<dbReference type="EMBL" id="DAKRPA010000013">
    <property type="protein sequence ID" value="DBA03967.1"/>
    <property type="molecule type" value="Genomic_DNA"/>
</dbReference>
<sequence length="779" mass="87515">MRSVQVQPTGSARDGFTTSATALFARLRDARTLVWDHAIRLSWFRVVASIASYTLLCSDIARGGLGVRSLRDRTPLEPNLFQFSGPWSYPVSHIRANETATGDPVEAWTYKFDTTSASWRSFAQFYNASQFPPCVLYRSDCVDGTLELSQVFSMADQLVNLTIAHGLGMLPRGDAFAVALRTTSLFRDRLHDHVLPQVFNQHWKKLVQSVYYSPRVLGAVRDFDVCSMKGARPFLCQELWLNFKRSCSLVGSDEFSCATGQLPINVRERYRALEAQYPGAYVDLTVISSSEIVDHNTGGIGFEAYRDYEMTTLMRVLQCPQTVPAPPIAANVSQCVTIAVDDYRYEGTYFINDIPDWYGIVSKLRFIAQAYFFVRLALLFGGCYVARRQETKYKNEDVFKVIQATLTTIAKMPCQGIVYGSPLPVVCYVVAHVIDAPLTYRIVAERFTTWDGTAVTFDFWEAMTITAVQMRNLWVLAFILQALVWNRTRRQWKSSDGVIGFPEYALSILSSISILAQYRSTSFRSSHVLTVQEAPGDLKKLAAVHSIHYDRGTGSVAWEGLWIDVKCLLVLFFFAMVLTLLLWLVLSWCRGAPQHRIGILYSHTPVPYSAGVLWPPAAFSIYWNARLFPSCPATQPRTAGSGCCQRIDQVIAQGKSRVASLRSPVALNNVCADWPTAPLKRVAFAWDQMTHAHVRRDDGHAVVALMNLFAMTDPWSFFWLRVVGYDVCVVRDRVTGGMCCLPRATVNDKASCELPLHTFDIVHETNSKSMAWSDLLHCG</sequence>
<evidence type="ECO:0000313" key="3">
    <source>
        <dbReference type="Proteomes" id="UP001146120"/>
    </source>
</evidence>
<protein>
    <submittedName>
        <fullName evidence="2">Uncharacterized protein</fullName>
    </submittedName>
</protein>
<dbReference type="Proteomes" id="UP001146120">
    <property type="component" value="Unassembled WGS sequence"/>
</dbReference>
<evidence type="ECO:0000313" key="2">
    <source>
        <dbReference type="EMBL" id="DBA03967.1"/>
    </source>
</evidence>
<gene>
    <name evidence="2" type="ORF">N0F65_010620</name>
</gene>
<keyword evidence="1" id="KW-0472">Membrane</keyword>
<organism evidence="2 3">
    <name type="scientific">Lagenidium giganteum</name>
    <dbReference type="NCBI Taxonomy" id="4803"/>
    <lineage>
        <taxon>Eukaryota</taxon>
        <taxon>Sar</taxon>
        <taxon>Stramenopiles</taxon>
        <taxon>Oomycota</taxon>
        <taxon>Peronosporomycetes</taxon>
        <taxon>Pythiales</taxon>
        <taxon>Pythiaceae</taxon>
    </lineage>
</organism>